<dbReference type="STRING" id="45074.Lsan_2067"/>
<reference evidence="2 3" key="1">
    <citation type="submission" date="2015-11" db="EMBL/GenBank/DDBJ databases">
        <title>Genomic analysis of 38 Legionella species identifies large and diverse effector repertoires.</title>
        <authorList>
            <person name="Burstein D."/>
            <person name="Amaro F."/>
            <person name="Zusman T."/>
            <person name="Lifshitz Z."/>
            <person name="Cohen O."/>
            <person name="Gilbert J.A."/>
            <person name="Pupko T."/>
            <person name="Shuman H.A."/>
            <person name="Segal G."/>
        </authorList>
    </citation>
    <scope>NUCLEOTIDE SEQUENCE [LARGE SCALE GENOMIC DNA]</scope>
    <source>
        <strain evidence="2 3">SC-63-C7</strain>
    </source>
</reference>
<keyword evidence="3" id="KW-1185">Reference proteome</keyword>
<evidence type="ECO:0000313" key="3">
    <source>
        <dbReference type="Proteomes" id="UP000054703"/>
    </source>
</evidence>
<dbReference type="Proteomes" id="UP000054703">
    <property type="component" value="Unassembled WGS sequence"/>
</dbReference>
<evidence type="ECO:0000256" key="1">
    <source>
        <dbReference type="SAM" id="Phobius"/>
    </source>
</evidence>
<dbReference type="AlphaFoldDB" id="A0A0W0YTR3"/>
<dbReference type="PATRIC" id="fig|45074.5.peg.2206"/>
<organism evidence="2 3">
    <name type="scientific">Legionella santicrucis</name>
    <dbReference type="NCBI Taxonomy" id="45074"/>
    <lineage>
        <taxon>Bacteria</taxon>
        <taxon>Pseudomonadati</taxon>
        <taxon>Pseudomonadota</taxon>
        <taxon>Gammaproteobacteria</taxon>
        <taxon>Legionellales</taxon>
        <taxon>Legionellaceae</taxon>
        <taxon>Legionella</taxon>
    </lineage>
</organism>
<accession>A0A0W0YTR3</accession>
<gene>
    <name evidence="2" type="ORF">Lsan_2067</name>
</gene>
<name>A0A0W0YTR3_9GAMM</name>
<proteinExistence type="predicted"/>
<keyword evidence="1" id="KW-0472">Membrane</keyword>
<protein>
    <submittedName>
        <fullName evidence="2">Uncharacterized protein</fullName>
    </submittedName>
</protein>
<keyword evidence="1" id="KW-0812">Transmembrane</keyword>
<comment type="caution">
    <text evidence="2">The sequence shown here is derived from an EMBL/GenBank/DDBJ whole genome shotgun (WGS) entry which is preliminary data.</text>
</comment>
<sequence length="164" mass="19086">MMNSYGIYLKELRNLTLKQSVSMSISFVYGFFAGCLVTVISQHCLQKFINPRRCSKQVDTKKFDLDKLFNDYPDFMNALKDDLTATHCKNIREFFVVDKDAILNSSTPRLRYELSAEIIPALNRLEVLGYIEKLKNNCLHYKIEEDFVMQLDSYENTVKDDGNL</sequence>
<evidence type="ECO:0000313" key="2">
    <source>
        <dbReference type="EMBL" id="KTD60289.1"/>
    </source>
</evidence>
<keyword evidence="1" id="KW-1133">Transmembrane helix</keyword>
<dbReference type="EMBL" id="LNYU01000050">
    <property type="protein sequence ID" value="KTD60289.1"/>
    <property type="molecule type" value="Genomic_DNA"/>
</dbReference>
<feature type="transmembrane region" description="Helical" evidence="1">
    <location>
        <begin position="21"/>
        <end position="40"/>
    </location>
</feature>